<evidence type="ECO:0000256" key="1">
    <source>
        <dbReference type="ARBA" id="ARBA00010838"/>
    </source>
</evidence>
<dbReference type="RefSeq" id="WP_003962219.1">
    <property type="nucleotide sequence ID" value="NZ_CM000913.1"/>
</dbReference>
<sequence length="472" mass="50206">MPTPPVPPGALPAFPPGFLWGAAASAFQTEGAARTGGKGPSGWDDFADQGRIKDGADASRGTGFHDRYREDVALLAGLGADAFRFSVSWPRVVPGGSGPVNPAGLDFYERLVDELLGRGITPAPTLYHWDTPLPLDRAGGWLERDTAARFAEYASAVAERLADRVPMWITINEPAEVTLLGYAIGEHAPGHRLLFGALPAAHHQLLAHGLAVQALRAAGARNIGIACSHSPVRPAGDSEADRTAAAVYDTLVNWTFADPVLTGRYPDEELAALLPGPVAEDLSVIAAPLDWYGVNYYAPMAVGAPEPGPAADGAGGGTEGAGGAFGGITLPPDLPFALRETESEERTDFGWPVVPEGLYDLLTGLRDRYGRALPPLYITENGCSYGGLDDGRRIAYLDSHLRALHRAVTDGVDVRGYFTWSLTDNIEWVEGASQRFGLVHVDYATLERTPKASYAWYRDTIAAQHATRGTSG</sequence>
<dbReference type="OrthoDB" id="9765195at2"/>
<dbReference type="STRING" id="1901.BB341_04560"/>
<keyword evidence="3 6" id="KW-0326">Glycosidase</keyword>
<organism evidence="6 7">
    <name type="scientific">Streptomyces clavuligerus</name>
    <dbReference type="NCBI Taxonomy" id="1901"/>
    <lineage>
        <taxon>Bacteria</taxon>
        <taxon>Bacillati</taxon>
        <taxon>Actinomycetota</taxon>
        <taxon>Actinomycetes</taxon>
        <taxon>Kitasatosporales</taxon>
        <taxon>Streptomycetaceae</taxon>
        <taxon>Streptomyces</taxon>
    </lineage>
</organism>
<evidence type="ECO:0000256" key="3">
    <source>
        <dbReference type="ARBA" id="ARBA00023295"/>
    </source>
</evidence>
<evidence type="ECO:0000313" key="6">
    <source>
        <dbReference type="EMBL" id="EFG09947.1"/>
    </source>
</evidence>
<dbReference type="GeneID" id="93728682"/>
<dbReference type="PANTHER" id="PTHR10353">
    <property type="entry name" value="GLYCOSYL HYDROLASE"/>
    <property type="match status" value="1"/>
</dbReference>
<feature type="region of interest" description="Disordered" evidence="5">
    <location>
        <begin position="30"/>
        <end position="60"/>
    </location>
</feature>
<dbReference type="SUPFAM" id="SSF51445">
    <property type="entry name" value="(Trans)glycosidases"/>
    <property type="match status" value="1"/>
</dbReference>
<dbReference type="InterPro" id="IPR001360">
    <property type="entry name" value="Glyco_hydro_1"/>
</dbReference>
<dbReference type="PROSITE" id="PS00653">
    <property type="entry name" value="GLYCOSYL_HYDROL_F1_2"/>
    <property type="match status" value="1"/>
</dbReference>
<dbReference type="FunFam" id="3.20.20.80:FF:000004">
    <property type="entry name" value="Beta-glucosidase 6-phospho-beta-glucosidase"/>
    <property type="match status" value="1"/>
</dbReference>
<dbReference type="EMBL" id="CM000913">
    <property type="protein sequence ID" value="EFG09947.1"/>
    <property type="molecule type" value="Genomic_DNA"/>
</dbReference>
<accession>E2PVV7</accession>
<dbReference type="GO" id="GO:0005829">
    <property type="term" value="C:cytosol"/>
    <property type="evidence" value="ECO:0007669"/>
    <property type="project" value="TreeGrafter"/>
</dbReference>
<dbReference type="PANTHER" id="PTHR10353:SF36">
    <property type="entry name" value="LP05116P"/>
    <property type="match status" value="1"/>
</dbReference>
<comment type="similarity">
    <text evidence="1 4">Belongs to the glycosyl hydrolase 1 family.</text>
</comment>
<dbReference type="Proteomes" id="UP000002357">
    <property type="component" value="Chromosome"/>
</dbReference>
<evidence type="ECO:0000256" key="4">
    <source>
        <dbReference type="RuleBase" id="RU003690"/>
    </source>
</evidence>
<name>E2PVV7_STRCL</name>
<evidence type="ECO:0000313" key="7">
    <source>
        <dbReference type="Proteomes" id="UP000002357"/>
    </source>
</evidence>
<dbReference type="AlphaFoldDB" id="E2PVV7"/>
<dbReference type="InterPro" id="IPR033132">
    <property type="entry name" value="GH_1_N_CS"/>
</dbReference>
<evidence type="ECO:0000256" key="2">
    <source>
        <dbReference type="ARBA" id="ARBA00022801"/>
    </source>
</evidence>
<dbReference type="Gene3D" id="3.20.20.80">
    <property type="entry name" value="Glycosidases"/>
    <property type="match status" value="1"/>
</dbReference>
<dbReference type="EC" id="3.2.1.21" evidence="6"/>
<feature type="compositionally biased region" description="Basic and acidic residues" evidence="5">
    <location>
        <begin position="48"/>
        <end position="60"/>
    </location>
</feature>
<gene>
    <name evidence="6" type="ORF">SCLAV_4874</name>
</gene>
<dbReference type="KEGG" id="sclf:BB341_04560"/>
<reference evidence="6 7" key="1">
    <citation type="journal article" date="2010" name="Genome Biol. Evol.">
        <title>The sequence of a 1.8-mb bacterial linear plasmid reveals a rich evolutionary reservoir of secondary metabolic pathways.</title>
        <authorList>
            <person name="Medema M.H."/>
            <person name="Trefzer A."/>
            <person name="Kovalchuk A."/>
            <person name="van den Berg M."/>
            <person name="Mueller U."/>
            <person name="Heijne W."/>
            <person name="Wu L."/>
            <person name="Alam M.T."/>
            <person name="Ronning C.M."/>
            <person name="Nierman W.C."/>
            <person name="Bovenberg R.A.L."/>
            <person name="Breitling R."/>
            <person name="Takano E."/>
        </authorList>
    </citation>
    <scope>NUCLEOTIDE SEQUENCE [LARGE SCALE GENOMIC DNA]</scope>
    <source>
        <strain evidence="7">ATCC 27064 / DSM 738 / JCM 4710 / NBRC 13307 / NCIMB 12785 / NRRL 3585 / VKM Ac-602</strain>
    </source>
</reference>
<protein>
    <submittedName>
        <fullName evidence="6">Beta-glucosidase</fullName>
        <ecNumber evidence="6">3.2.1.21</ecNumber>
    </submittedName>
</protein>
<dbReference type="InterPro" id="IPR017853">
    <property type="entry name" value="GH"/>
</dbReference>
<dbReference type="GO" id="GO:0016052">
    <property type="term" value="P:carbohydrate catabolic process"/>
    <property type="evidence" value="ECO:0007669"/>
    <property type="project" value="TreeGrafter"/>
</dbReference>
<evidence type="ECO:0000256" key="5">
    <source>
        <dbReference type="SAM" id="MobiDB-lite"/>
    </source>
</evidence>
<dbReference type="Pfam" id="PF00232">
    <property type="entry name" value="Glyco_hydro_1"/>
    <property type="match status" value="1"/>
</dbReference>
<dbReference type="PRINTS" id="PR00131">
    <property type="entry name" value="GLHYDRLASE1"/>
</dbReference>
<dbReference type="GO" id="GO:0008422">
    <property type="term" value="F:beta-glucosidase activity"/>
    <property type="evidence" value="ECO:0007669"/>
    <property type="project" value="UniProtKB-EC"/>
</dbReference>
<keyword evidence="7" id="KW-1185">Reference proteome</keyword>
<keyword evidence="2 6" id="KW-0378">Hydrolase</keyword>
<dbReference type="eggNOG" id="COG2723">
    <property type="taxonomic scope" value="Bacteria"/>
</dbReference>
<proteinExistence type="inferred from homology"/>